<gene>
    <name evidence="2" type="ORF">RRG08_001345</name>
</gene>
<dbReference type="PROSITE" id="PS50041">
    <property type="entry name" value="C_TYPE_LECTIN_2"/>
    <property type="match status" value="1"/>
</dbReference>
<evidence type="ECO:0000259" key="1">
    <source>
        <dbReference type="PROSITE" id="PS50041"/>
    </source>
</evidence>
<reference evidence="2" key="1">
    <citation type="journal article" date="2023" name="G3 (Bethesda)">
        <title>A reference genome for the long-term kleptoplast-retaining sea slug Elysia crispata morphotype clarki.</title>
        <authorList>
            <person name="Eastman K.E."/>
            <person name="Pendleton A.L."/>
            <person name="Shaikh M.A."/>
            <person name="Suttiyut T."/>
            <person name="Ogas R."/>
            <person name="Tomko P."/>
            <person name="Gavelis G."/>
            <person name="Widhalm J.R."/>
            <person name="Wisecaver J.H."/>
        </authorList>
    </citation>
    <scope>NUCLEOTIDE SEQUENCE</scope>
    <source>
        <strain evidence="2">ECLA1</strain>
    </source>
</reference>
<dbReference type="CDD" id="cd00037">
    <property type="entry name" value="CLECT"/>
    <property type="match status" value="1"/>
</dbReference>
<dbReference type="SUPFAM" id="SSF56436">
    <property type="entry name" value="C-type lectin-like"/>
    <property type="match status" value="1"/>
</dbReference>
<dbReference type="EMBL" id="JAWDGP010005549">
    <property type="protein sequence ID" value="KAK3756143.1"/>
    <property type="molecule type" value="Genomic_DNA"/>
</dbReference>
<dbReference type="SMART" id="SM00034">
    <property type="entry name" value="CLECT"/>
    <property type="match status" value="1"/>
</dbReference>
<proteinExistence type="predicted"/>
<name>A0AAE0YS09_9GAST</name>
<dbReference type="PANTHER" id="PTHR22801">
    <property type="entry name" value="LITHOSTATHINE"/>
    <property type="match status" value="1"/>
</dbReference>
<evidence type="ECO:0000313" key="3">
    <source>
        <dbReference type="Proteomes" id="UP001283361"/>
    </source>
</evidence>
<dbReference type="AlphaFoldDB" id="A0AAE0YS09"/>
<dbReference type="InterPro" id="IPR016186">
    <property type="entry name" value="C-type_lectin-like/link_sf"/>
</dbReference>
<dbReference type="PANTHER" id="PTHR22801:SF63">
    <property type="entry name" value="C-TYPE LECTIN DOMAIN-CONTAINING PROTEIN"/>
    <property type="match status" value="1"/>
</dbReference>
<protein>
    <recommendedName>
        <fullName evidence="1">C-type lectin domain-containing protein</fullName>
    </recommendedName>
</protein>
<dbReference type="Gene3D" id="3.10.100.10">
    <property type="entry name" value="Mannose-Binding Protein A, subunit A"/>
    <property type="match status" value="1"/>
</dbReference>
<comment type="caution">
    <text evidence="2">The sequence shown here is derived from an EMBL/GenBank/DDBJ whole genome shotgun (WGS) entry which is preliminary data.</text>
</comment>
<sequence>MAMIFSETIYLYVFSKKPVAFCSLAKVTPHHICLEYKFTEEPTTFLKDAQYRVRDIPWSAVPSSLSCARKVVHEASGSRGYFFETGSGECTPLLWIGGGSGNASNHIPAGQLYLLDVTEFMCPDPFQTVRYGKQQQVACVWKISPATTYNQATSQCASMRGYLASVKTAEKLALIIGLAKGDDVWVGLDDQEKEGLFVWQEDASLLTKVSIDTVFQRGGPSNGRKAEDCVMLWGSKSRLNDIRCWSTYVRRRPGKTTSSKAYMCFHDVHSSMHTNNLIFIKFFLDFEMEAKG</sequence>
<dbReference type="InterPro" id="IPR050801">
    <property type="entry name" value="Ca-Dep_Lectins_ImmuneDev"/>
</dbReference>
<evidence type="ECO:0000313" key="2">
    <source>
        <dbReference type="EMBL" id="KAK3756143.1"/>
    </source>
</evidence>
<organism evidence="2 3">
    <name type="scientific">Elysia crispata</name>
    <name type="common">lettuce slug</name>
    <dbReference type="NCBI Taxonomy" id="231223"/>
    <lineage>
        <taxon>Eukaryota</taxon>
        <taxon>Metazoa</taxon>
        <taxon>Spiralia</taxon>
        <taxon>Lophotrochozoa</taxon>
        <taxon>Mollusca</taxon>
        <taxon>Gastropoda</taxon>
        <taxon>Heterobranchia</taxon>
        <taxon>Euthyneura</taxon>
        <taxon>Panpulmonata</taxon>
        <taxon>Sacoglossa</taxon>
        <taxon>Placobranchoidea</taxon>
        <taxon>Plakobranchidae</taxon>
        <taxon>Elysia</taxon>
    </lineage>
</organism>
<dbReference type="Pfam" id="PF00059">
    <property type="entry name" value="Lectin_C"/>
    <property type="match status" value="1"/>
</dbReference>
<dbReference type="InterPro" id="IPR001304">
    <property type="entry name" value="C-type_lectin-like"/>
</dbReference>
<feature type="domain" description="C-type lectin" evidence="1">
    <location>
        <begin position="135"/>
        <end position="244"/>
    </location>
</feature>
<dbReference type="Proteomes" id="UP001283361">
    <property type="component" value="Unassembled WGS sequence"/>
</dbReference>
<keyword evidence="3" id="KW-1185">Reference proteome</keyword>
<dbReference type="InterPro" id="IPR016187">
    <property type="entry name" value="CTDL_fold"/>
</dbReference>
<accession>A0AAE0YS09</accession>